<dbReference type="NCBIfam" id="TIGR00229">
    <property type="entry name" value="sensory_box"/>
    <property type="match status" value="1"/>
</dbReference>
<dbReference type="InterPro" id="IPR036097">
    <property type="entry name" value="HisK_dim/P_sf"/>
</dbReference>
<accession>A0A7V5H3C0</accession>
<dbReference type="InterPro" id="IPR003594">
    <property type="entry name" value="HATPase_dom"/>
</dbReference>
<dbReference type="InterPro" id="IPR000014">
    <property type="entry name" value="PAS"/>
</dbReference>
<dbReference type="SUPFAM" id="SSF47384">
    <property type="entry name" value="Homodimeric domain of signal transducing histidine kinase"/>
    <property type="match status" value="1"/>
</dbReference>
<dbReference type="CDD" id="cd00075">
    <property type="entry name" value="HATPase"/>
    <property type="match status" value="1"/>
</dbReference>
<keyword evidence="6" id="KW-0808">Transferase</keyword>
<keyword evidence="8" id="KW-0418">Kinase</keyword>
<dbReference type="EMBL" id="DRTD01000337">
    <property type="protein sequence ID" value="HHE55020.1"/>
    <property type="molecule type" value="Genomic_DNA"/>
</dbReference>
<gene>
    <name evidence="17" type="ORF">ENL21_04510</name>
</gene>
<keyword evidence="5" id="KW-0597">Phosphoprotein</keyword>
<feature type="transmembrane region" description="Helical" evidence="12">
    <location>
        <begin position="167"/>
        <end position="190"/>
    </location>
</feature>
<dbReference type="PANTHER" id="PTHR45453">
    <property type="entry name" value="PHOSPHATE REGULON SENSOR PROTEIN PHOR"/>
    <property type="match status" value="1"/>
</dbReference>
<dbReference type="Gene3D" id="3.30.565.10">
    <property type="entry name" value="Histidine kinase-like ATPase, C-terminal domain"/>
    <property type="match status" value="1"/>
</dbReference>
<dbReference type="GO" id="GO:0000155">
    <property type="term" value="F:phosphorelay sensor kinase activity"/>
    <property type="evidence" value="ECO:0007669"/>
    <property type="project" value="InterPro"/>
</dbReference>
<keyword evidence="11 12" id="KW-0472">Membrane</keyword>
<dbReference type="PANTHER" id="PTHR45453:SF1">
    <property type="entry name" value="PHOSPHATE REGULON SENSOR PROTEIN PHOR"/>
    <property type="match status" value="1"/>
</dbReference>
<comment type="catalytic activity">
    <reaction evidence="1">
        <text>ATP + protein L-histidine = ADP + protein N-phospho-L-histidine.</text>
        <dbReference type="EC" id="2.7.13.3"/>
    </reaction>
</comment>
<evidence type="ECO:0000313" key="17">
    <source>
        <dbReference type="EMBL" id="HHE55020.1"/>
    </source>
</evidence>
<dbReference type="GO" id="GO:0005886">
    <property type="term" value="C:plasma membrane"/>
    <property type="evidence" value="ECO:0007669"/>
    <property type="project" value="UniProtKB-SubCell"/>
</dbReference>
<evidence type="ECO:0000256" key="3">
    <source>
        <dbReference type="ARBA" id="ARBA00012438"/>
    </source>
</evidence>
<dbReference type="InterPro" id="IPR013767">
    <property type="entry name" value="PAS_fold"/>
</dbReference>
<dbReference type="PROSITE" id="PS50112">
    <property type="entry name" value="PAS"/>
    <property type="match status" value="1"/>
</dbReference>
<comment type="caution">
    <text evidence="17">The sequence shown here is derived from an EMBL/GenBank/DDBJ whole genome shotgun (WGS) entry which is preliminary data.</text>
</comment>
<evidence type="ECO:0000256" key="12">
    <source>
        <dbReference type="SAM" id="Phobius"/>
    </source>
</evidence>
<dbReference type="InterPro" id="IPR035965">
    <property type="entry name" value="PAS-like_dom_sf"/>
</dbReference>
<dbReference type="SMART" id="SM00388">
    <property type="entry name" value="HisKA"/>
    <property type="match status" value="1"/>
</dbReference>
<keyword evidence="7" id="KW-0547">Nucleotide-binding</keyword>
<dbReference type="SUPFAM" id="SSF55785">
    <property type="entry name" value="PYP-like sensor domain (PAS domain)"/>
    <property type="match status" value="1"/>
</dbReference>
<dbReference type="GO" id="GO:0005524">
    <property type="term" value="F:ATP binding"/>
    <property type="evidence" value="ECO:0007669"/>
    <property type="project" value="UniProtKB-KW"/>
</dbReference>
<dbReference type="CDD" id="cd00130">
    <property type="entry name" value="PAS"/>
    <property type="match status" value="1"/>
</dbReference>
<dbReference type="PROSITE" id="PS50113">
    <property type="entry name" value="PAC"/>
    <property type="match status" value="1"/>
</dbReference>
<evidence type="ECO:0000259" key="13">
    <source>
        <dbReference type="PROSITE" id="PS50109"/>
    </source>
</evidence>
<dbReference type="PRINTS" id="PR00344">
    <property type="entry name" value="BCTRLSENSOR"/>
</dbReference>
<evidence type="ECO:0000256" key="5">
    <source>
        <dbReference type="ARBA" id="ARBA00022553"/>
    </source>
</evidence>
<sequence>MTHKRRLWQIFLSFSLISIVFISIIVFYTVNSSKRLIKEIYFDELQIKAQVVARLIEPKIKKDEFDKINKELNQLFFDLDSYVTVILPDGSVIADTRKDPSLLDNHSDRPEIREALAGHIGHNIRYSYSVEKELLYLALPLFSEGQVIAVVRTSMPYQQAYQIFSTLQYQIILFLLLGFLIILIVFFFIASRLNRPLAEIANSLDCAAAGQLNVRLPDYSSIELHRISTSFNQLIEKLESQIQVISEQKNQQQAIFQSMTEGIVAINRDEQIIAFNRAAAEILGIEEQIKGREVHEVVRNSQLLKVFDQTLQTQQLIEEEIIFRDEPLRYIQAHGSCLKDDTGKIIGAMVVLSDITKIKRLEEIRKDFVANVSHEIRTPLTSIQGFVETLLEGALSDKETAERFLNIIHTQAKRLNSIIEDLMVLASLEQKEQRAGFKFSEENLIDVLQNAIQICQAQAERKKIKLLLSCDENLKFKMNPSLLEQAVVNLITNAIRYSPENTEVMIDAEVKENEVEIKVIDQGIGIPREYHDRIFERFYRVDKARSRKLGGTGLGLSIVKHIVQVHNGRVAIESKVGKGSTLVIYLPLN</sequence>
<organism evidence="17">
    <name type="scientific">Caldithrix abyssi</name>
    <dbReference type="NCBI Taxonomy" id="187145"/>
    <lineage>
        <taxon>Bacteria</taxon>
        <taxon>Pseudomonadati</taxon>
        <taxon>Calditrichota</taxon>
        <taxon>Calditrichia</taxon>
        <taxon>Calditrichales</taxon>
        <taxon>Calditrichaceae</taxon>
        <taxon>Caldithrix</taxon>
    </lineage>
</organism>
<dbReference type="SMART" id="SM00091">
    <property type="entry name" value="PAS"/>
    <property type="match status" value="1"/>
</dbReference>
<evidence type="ECO:0000259" key="15">
    <source>
        <dbReference type="PROSITE" id="PS50113"/>
    </source>
</evidence>
<evidence type="ECO:0000256" key="8">
    <source>
        <dbReference type="ARBA" id="ARBA00022777"/>
    </source>
</evidence>
<evidence type="ECO:0000256" key="11">
    <source>
        <dbReference type="ARBA" id="ARBA00023136"/>
    </source>
</evidence>
<evidence type="ECO:0000256" key="6">
    <source>
        <dbReference type="ARBA" id="ARBA00022679"/>
    </source>
</evidence>
<dbReference type="Gene3D" id="6.10.340.10">
    <property type="match status" value="1"/>
</dbReference>
<dbReference type="InterPro" id="IPR005467">
    <property type="entry name" value="His_kinase_dom"/>
</dbReference>
<evidence type="ECO:0000256" key="9">
    <source>
        <dbReference type="ARBA" id="ARBA00022840"/>
    </source>
</evidence>
<dbReference type="Proteomes" id="UP000886111">
    <property type="component" value="Unassembled WGS sequence"/>
</dbReference>
<dbReference type="InterPro" id="IPR050351">
    <property type="entry name" value="BphY/WalK/GraS-like"/>
</dbReference>
<dbReference type="Gene3D" id="3.30.450.20">
    <property type="entry name" value="PAS domain"/>
    <property type="match status" value="2"/>
</dbReference>
<name>A0A7V5H3C0_CALAY</name>
<dbReference type="FunFam" id="3.30.565.10:FF:000006">
    <property type="entry name" value="Sensor histidine kinase WalK"/>
    <property type="match status" value="1"/>
</dbReference>
<evidence type="ECO:0000256" key="7">
    <source>
        <dbReference type="ARBA" id="ARBA00022741"/>
    </source>
</evidence>
<reference evidence="17" key="1">
    <citation type="journal article" date="2020" name="mSystems">
        <title>Genome- and Community-Level Interaction Insights into Carbon Utilization and Element Cycling Functions of Hydrothermarchaeota in Hydrothermal Sediment.</title>
        <authorList>
            <person name="Zhou Z."/>
            <person name="Liu Y."/>
            <person name="Xu W."/>
            <person name="Pan J."/>
            <person name="Luo Z.H."/>
            <person name="Li M."/>
        </authorList>
    </citation>
    <scope>NUCLEOTIDE SEQUENCE [LARGE SCALE GENOMIC DNA]</scope>
    <source>
        <strain evidence="17">HyVt-76</strain>
    </source>
</reference>
<evidence type="ECO:0000259" key="16">
    <source>
        <dbReference type="PROSITE" id="PS50885"/>
    </source>
</evidence>
<dbReference type="EC" id="2.7.13.3" evidence="3"/>
<dbReference type="Gene3D" id="1.10.287.130">
    <property type="match status" value="1"/>
</dbReference>
<dbReference type="FunFam" id="1.10.287.130:FF:000008">
    <property type="entry name" value="Two-component sensor histidine kinase"/>
    <property type="match status" value="1"/>
</dbReference>
<evidence type="ECO:0000256" key="2">
    <source>
        <dbReference type="ARBA" id="ARBA00004236"/>
    </source>
</evidence>
<dbReference type="GO" id="GO:0016036">
    <property type="term" value="P:cellular response to phosphate starvation"/>
    <property type="evidence" value="ECO:0007669"/>
    <property type="project" value="TreeGrafter"/>
</dbReference>
<dbReference type="InterPro" id="IPR004358">
    <property type="entry name" value="Sig_transdc_His_kin-like_C"/>
</dbReference>
<dbReference type="PROSITE" id="PS50885">
    <property type="entry name" value="HAMP"/>
    <property type="match status" value="1"/>
</dbReference>
<evidence type="ECO:0000259" key="14">
    <source>
        <dbReference type="PROSITE" id="PS50112"/>
    </source>
</evidence>
<dbReference type="AlphaFoldDB" id="A0A7V5H3C0"/>
<dbReference type="InterPro" id="IPR000700">
    <property type="entry name" value="PAS-assoc_C"/>
</dbReference>
<keyword evidence="4" id="KW-1003">Cell membrane</keyword>
<dbReference type="Pfam" id="PF00672">
    <property type="entry name" value="HAMP"/>
    <property type="match status" value="1"/>
</dbReference>
<dbReference type="Pfam" id="PF00989">
    <property type="entry name" value="PAS"/>
    <property type="match status" value="1"/>
</dbReference>
<dbReference type="InterPro" id="IPR036890">
    <property type="entry name" value="HATPase_C_sf"/>
</dbReference>
<dbReference type="SMART" id="SM00304">
    <property type="entry name" value="HAMP"/>
    <property type="match status" value="1"/>
</dbReference>
<evidence type="ECO:0000256" key="10">
    <source>
        <dbReference type="ARBA" id="ARBA00023012"/>
    </source>
</evidence>
<feature type="domain" description="PAC" evidence="15">
    <location>
        <begin position="315"/>
        <end position="367"/>
    </location>
</feature>
<dbReference type="InterPro" id="IPR003660">
    <property type="entry name" value="HAMP_dom"/>
</dbReference>
<evidence type="ECO:0000256" key="4">
    <source>
        <dbReference type="ARBA" id="ARBA00022475"/>
    </source>
</evidence>
<dbReference type="Pfam" id="PF02518">
    <property type="entry name" value="HATPase_c"/>
    <property type="match status" value="1"/>
</dbReference>
<dbReference type="SMART" id="SM00387">
    <property type="entry name" value="HATPase_c"/>
    <property type="match status" value="1"/>
</dbReference>
<dbReference type="CDD" id="cd06225">
    <property type="entry name" value="HAMP"/>
    <property type="match status" value="1"/>
</dbReference>
<dbReference type="GO" id="GO:0006355">
    <property type="term" value="P:regulation of DNA-templated transcription"/>
    <property type="evidence" value="ECO:0007669"/>
    <property type="project" value="InterPro"/>
</dbReference>
<protein>
    <recommendedName>
        <fullName evidence="3">histidine kinase</fullName>
        <ecNumber evidence="3">2.7.13.3</ecNumber>
    </recommendedName>
</protein>
<feature type="domain" description="HAMP" evidence="16">
    <location>
        <begin position="191"/>
        <end position="243"/>
    </location>
</feature>
<keyword evidence="12" id="KW-0812">Transmembrane</keyword>
<dbReference type="Pfam" id="PF00512">
    <property type="entry name" value="HisKA"/>
    <property type="match status" value="1"/>
</dbReference>
<feature type="domain" description="PAS" evidence="14">
    <location>
        <begin position="248"/>
        <end position="288"/>
    </location>
</feature>
<proteinExistence type="predicted"/>
<dbReference type="PROSITE" id="PS50109">
    <property type="entry name" value="HIS_KIN"/>
    <property type="match status" value="1"/>
</dbReference>
<keyword evidence="10" id="KW-0902">Two-component regulatory system</keyword>
<dbReference type="InterPro" id="IPR003661">
    <property type="entry name" value="HisK_dim/P_dom"/>
</dbReference>
<keyword evidence="9" id="KW-0067">ATP-binding</keyword>
<keyword evidence="12" id="KW-1133">Transmembrane helix</keyword>
<dbReference type="NCBIfam" id="NF046044">
    <property type="entry name" value="PnpS"/>
    <property type="match status" value="1"/>
</dbReference>
<evidence type="ECO:0000256" key="1">
    <source>
        <dbReference type="ARBA" id="ARBA00000085"/>
    </source>
</evidence>
<dbReference type="GO" id="GO:0004721">
    <property type="term" value="F:phosphoprotein phosphatase activity"/>
    <property type="evidence" value="ECO:0007669"/>
    <property type="project" value="TreeGrafter"/>
</dbReference>
<feature type="transmembrane region" description="Helical" evidence="12">
    <location>
        <begin position="6"/>
        <end position="30"/>
    </location>
</feature>
<dbReference type="CDD" id="cd00082">
    <property type="entry name" value="HisKA"/>
    <property type="match status" value="1"/>
</dbReference>
<feature type="domain" description="Histidine kinase" evidence="13">
    <location>
        <begin position="371"/>
        <end position="589"/>
    </location>
</feature>
<comment type="subcellular location">
    <subcellularLocation>
        <location evidence="2">Cell membrane</location>
    </subcellularLocation>
</comment>
<dbReference type="SUPFAM" id="SSF55874">
    <property type="entry name" value="ATPase domain of HSP90 chaperone/DNA topoisomerase II/histidine kinase"/>
    <property type="match status" value="1"/>
</dbReference>